<protein>
    <submittedName>
        <fullName evidence="2">Uncharacterized protein</fullName>
    </submittedName>
</protein>
<gene>
    <name evidence="2" type="ORF">BO80DRAFT_116595</name>
</gene>
<evidence type="ECO:0000313" key="3">
    <source>
        <dbReference type="Proteomes" id="UP000249402"/>
    </source>
</evidence>
<keyword evidence="3" id="KW-1185">Reference proteome</keyword>
<reference evidence="2 3" key="1">
    <citation type="submission" date="2018-02" db="EMBL/GenBank/DDBJ databases">
        <title>The genomes of Aspergillus section Nigri reveals drivers in fungal speciation.</title>
        <authorList>
            <consortium name="DOE Joint Genome Institute"/>
            <person name="Vesth T.C."/>
            <person name="Nybo J."/>
            <person name="Theobald S."/>
            <person name="Brandl J."/>
            <person name="Frisvad J.C."/>
            <person name="Nielsen K.F."/>
            <person name="Lyhne E.K."/>
            <person name="Kogle M.E."/>
            <person name="Kuo A."/>
            <person name="Riley R."/>
            <person name="Clum A."/>
            <person name="Nolan M."/>
            <person name="Lipzen A."/>
            <person name="Salamov A."/>
            <person name="Henrissat B."/>
            <person name="Wiebenga A."/>
            <person name="De vries R.P."/>
            <person name="Grigoriev I.V."/>
            <person name="Mortensen U.H."/>
            <person name="Andersen M.R."/>
            <person name="Baker S.E."/>
        </authorList>
    </citation>
    <scope>NUCLEOTIDE SEQUENCE [LARGE SCALE GENOMIC DNA]</scope>
    <source>
        <strain evidence="2 3">CBS 121593</strain>
    </source>
</reference>
<accession>A0A395GW96</accession>
<dbReference type="GeneID" id="37218323"/>
<proteinExistence type="predicted"/>
<organism evidence="2 3">
    <name type="scientific">Aspergillus ibericus CBS 121593</name>
    <dbReference type="NCBI Taxonomy" id="1448316"/>
    <lineage>
        <taxon>Eukaryota</taxon>
        <taxon>Fungi</taxon>
        <taxon>Dikarya</taxon>
        <taxon>Ascomycota</taxon>
        <taxon>Pezizomycotina</taxon>
        <taxon>Eurotiomycetes</taxon>
        <taxon>Eurotiomycetidae</taxon>
        <taxon>Eurotiales</taxon>
        <taxon>Aspergillaceae</taxon>
        <taxon>Aspergillus</taxon>
        <taxon>Aspergillus subgen. Circumdati</taxon>
    </lineage>
</organism>
<feature type="region of interest" description="Disordered" evidence="1">
    <location>
        <begin position="43"/>
        <end position="70"/>
    </location>
</feature>
<sequence>MSRMSVPCRIARSCCGHESDDPSFPFRGEWTIDRTRGTRRLEAKRTGCGNHRRRVETVNDSGSGKGGSVKRGTEETIEFFAFGVLFFSIYLMRKKIKQNQFSRLVGWPRSTATTILSEKLVEYKGGESEMED</sequence>
<name>A0A395GW96_9EURO</name>
<dbReference type="VEuPathDB" id="FungiDB:BO80DRAFT_116595"/>
<dbReference type="RefSeq" id="XP_025574144.1">
    <property type="nucleotide sequence ID" value="XM_025713458.1"/>
</dbReference>
<evidence type="ECO:0000256" key="1">
    <source>
        <dbReference type="SAM" id="MobiDB-lite"/>
    </source>
</evidence>
<dbReference type="AlphaFoldDB" id="A0A395GW96"/>
<evidence type="ECO:0000313" key="2">
    <source>
        <dbReference type="EMBL" id="RAK99816.1"/>
    </source>
</evidence>
<dbReference type="EMBL" id="KZ824444">
    <property type="protein sequence ID" value="RAK99816.1"/>
    <property type="molecule type" value="Genomic_DNA"/>
</dbReference>
<dbReference type="Proteomes" id="UP000249402">
    <property type="component" value="Unassembled WGS sequence"/>
</dbReference>